<sequence length="126" mass="13541">MTLVAHDAPNGELLKSDIVAGSVNTNPVVVRRLMAELSKAGLLTCHQGKGGGVELARPAEKITLRDIYQAVGESDVFAFNPNRPNTRCPVSTSMAKLLTPVFSEVNDCVADQLKQTKLSDLVHKVD</sequence>
<dbReference type="AlphaFoldDB" id="K7ZC07"/>
<dbReference type="InterPro" id="IPR036390">
    <property type="entry name" value="WH_DNA-bd_sf"/>
</dbReference>
<reference evidence="1 2" key="1">
    <citation type="journal article" date="2012" name="BMC Genomics">
        <title>Genome analysis of a simultaneously predatory and prey-independent, novel Bdellovibrio bacteriovorus from the River Tiber, supports in silico predictions of both ancient and recent lateral gene transfer from diverse bacteria.</title>
        <authorList>
            <person name="Hobley L."/>
            <person name="Lerner T.R."/>
            <person name="Williams L.E."/>
            <person name="Lambert C."/>
            <person name="Till R."/>
            <person name="Milner D.S."/>
            <person name="Basford S.M."/>
            <person name="Capeness M.J."/>
            <person name="Fenton A.K."/>
            <person name="Atterbury R.J."/>
            <person name="Harris M.A."/>
            <person name="Sockett R.E."/>
        </authorList>
    </citation>
    <scope>NUCLEOTIDE SEQUENCE [LARGE SCALE GENOMIC DNA]</scope>
    <source>
        <strain evidence="1 2">Tiberius</strain>
    </source>
</reference>
<dbReference type="GO" id="GO:0003700">
    <property type="term" value="F:DNA-binding transcription factor activity"/>
    <property type="evidence" value="ECO:0007669"/>
    <property type="project" value="TreeGrafter"/>
</dbReference>
<gene>
    <name evidence="1" type="ORF">Bdt_3114</name>
</gene>
<evidence type="ECO:0000313" key="1">
    <source>
        <dbReference type="EMBL" id="AFY02789.1"/>
    </source>
</evidence>
<dbReference type="InterPro" id="IPR036388">
    <property type="entry name" value="WH-like_DNA-bd_sf"/>
</dbReference>
<dbReference type="Pfam" id="PF02082">
    <property type="entry name" value="Rrf2"/>
    <property type="match status" value="1"/>
</dbReference>
<dbReference type="PANTHER" id="PTHR33221:SF15">
    <property type="entry name" value="HTH-TYPE TRANSCRIPTIONAL REGULATOR YWGB-RELATED"/>
    <property type="match status" value="1"/>
</dbReference>
<dbReference type="PANTHER" id="PTHR33221">
    <property type="entry name" value="WINGED HELIX-TURN-HELIX TRANSCRIPTIONAL REGULATOR, RRF2 FAMILY"/>
    <property type="match status" value="1"/>
</dbReference>
<evidence type="ECO:0000313" key="2">
    <source>
        <dbReference type="Proteomes" id="UP000010074"/>
    </source>
</evidence>
<organism evidence="1 2">
    <name type="scientific">Bdellovibrio bacteriovorus str. Tiberius</name>
    <dbReference type="NCBI Taxonomy" id="1069642"/>
    <lineage>
        <taxon>Bacteria</taxon>
        <taxon>Pseudomonadati</taxon>
        <taxon>Bdellovibrionota</taxon>
        <taxon>Bdellovibrionia</taxon>
        <taxon>Bdellovibrionales</taxon>
        <taxon>Pseudobdellovibrionaceae</taxon>
        <taxon>Bdellovibrio</taxon>
    </lineage>
</organism>
<dbReference type="GO" id="GO:0005829">
    <property type="term" value="C:cytosol"/>
    <property type="evidence" value="ECO:0007669"/>
    <property type="project" value="TreeGrafter"/>
</dbReference>
<protein>
    <submittedName>
        <fullName evidence="1">Transcriptional regulator</fullName>
    </submittedName>
</protein>
<dbReference type="Proteomes" id="UP000010074">
    <property type="component" value="Chromosome"/>
</dbReference>
<dbReference type="SUPFAM" id="SSF46785">
    <property type="entry name" value="Winged helix' DNA-binding domain"/>
    <property type="match status" value="1"/>
</dbReference>
<dbReference type="Gene3D" id="1.10.10.10">
    <property type="entry name" value="Winged helix-like DNA-binding domain superfamily/Winged helix DNA-binding domain"/>
    <property type="match status" value="1"/>
</dbReference>
<dbReference type="EMBL" id="CP002930">
    <property type="protein sequence ID" value="AFY02789.1"/>
    <property type="molecule type" value="Genomic_DNA"/>
</dbReference>
<dbReference type="PROSITE" id="PS51197">
    <property type="entry name" value="HTH_RRF2_2"/>
    <property type="match status" value="1"/>
</dbReference>
<dbReference type="HOGENOM" id="CLU_107144_4_0_7"/>
<accession>K7ZC07</accession>
<proteinExistence type="predicted"/>
<dbReference type="STRING" id="1069642.Bdt_3114"/>
<dbReference type="PATRIC" id="fig|1069642.3.peg.3079"/>
<name>K7ZC07_BDEBC</name>
<dbReference type="KEGG" id="bbat:Bdt_3114"/>
<dbReference type="InterPro" id="IPR000944">
    <property type="entry name" value="Tscrpt_reg_Rrf2"/>
</dbReference>